<keyword evidence="4 6" id="KW-0067">ATP-binding</keyword>
<dbReference type="PANTHER" id="PTHR43335:SF3">
    <property type="entry name" value="ABC TRANSPORTER"/>
    <property type="match status" value="1"/>
</dbReference>
<dbReference type="InterPro" id="IPR003593">
    <property type="entry name" value="AAA+_ATPase"/>
</dbReference>
<gene>
    <name evidence="6" type="primary">ybhF_1</name>
    <name evidence="6" type="ORF">STSP2_01627</name>
</gene>
<evidence type="ECO:0000313" key="7">
    <source>
        <dbReference type="Proteomes" id="UP000189674"/>
    </source>
</evidence>
<name>A0A1U9NKJ9_9BACT</name>
<dbReference type="KEGG" id="alus:STSP2_01627"/>
<dbReference type="InterPro" id="IPR017871">
    <property type="entry name" value="ABC_transporter-like_CS"/>
</dbReference>
<dbReference type="InterPro" id="IPR027417">
    <property type="entry name" value="P-loop_NTPase"/>
</dbReference>
<dbReference type="GO" id="GO:0005524">
    <property type="term" value="F:ATP binding"/>
    <property type="evidence" value="ECO:0007669"/>
    <property type="project" value="UniProtKB-KW"/>
</dbReference>
<dbReference type="RefSeq" id="WP_146661480.1">
    <property type="nucleotide sequence ID" value="NZ_CP019791.1"/>
</dbReference>
<dbReference type="CDD" id="cd03230">
    <property type="entry name" value="ABC_DR_subfamily_A"/>
    <property type="match status" value="1"/>
</dbReference>
<dbReference type="AlphaFoldDB" id="A0A1U9NKJ9"/>
<protein>
    <submittedName>
        <fullName evidence="6">Putative ABC transporter ATP-binding protein YbhF</fullName>
    </submittedName>
</protein>
<proteinExistence type="inferred from homology"/>
<sequence>MEVRVKNLKRYFGKTRAVDDISFSFSSGEIVGFVGPNGAGKTTTMKIMCTMDEPTDGDIFIDDTSVVQYPELARRKLGFMPDALPTHRDVSVDDYLDFFARSFGIKNHVRRKVVDDVEEFTNLLGIRDKFLKDLSKGMKQRVSLARAIIHDPHILVLDEPAAGLDPRARIELRELLKALAQQNKAILVSSHILSELAEICDSTVIIEKGKLLRAGRLDSFDTSDLPIKRIYMRSLDPVDEFYRTLLQLPKVQRAKVVGSGVELDLEGTDETISATVANLVGQGCKIVEVRTLKDNLEDIFMNITKGELN</sequence>
<feature type="domain" description="ABC transporter" evidence="5">
    <location>
        <begin position="3"/>
        <end position="233"/>
    </location>
</feature>
<keyword evidence="3" id="KW-0547">Nucleotide-binding</keyword>
<evidence type="ECO:0000256" key="3">
    <source>
        <dbReference type="ARBA" id="ARBA00022741"/>
    </source>
</evidence>
<evidence type="ECO:0000313" key="6">
    <source>
        <dbReference type="EMBL" id="AQT68463.1"/>
    </source>
</evidence>
<evidence type="ECO:0000256" key="2">
    <source>
        <dbReference type="ARBA" id="ARBA00022448"/>
    </source>
</evidence>
<dbReference type="Proteomes" id="UP000189674">
    <property type="component" value="Chromosome"/>
</dbReference>
<keyword evidence="7" id="KW-1185">Reference proteome</keyword>
<keyword evidence="2" id="KW-0813">Transport</keyword>
<reference evidence="7" key="1">
    <citation type="submission" date="2017-02" db="EMBL/GenBank/DDBJ databases">
        <title>Comparative genomics and description of representatives of a novel lineage of planctomycetes thriving in anoxic sediments.</title>
        <authorList>
            <person name="Spring S."/>
            <person name="Bunk B."/>
            <person name="Sproer C."/>
        </authorList>
    </citation>
    <scope>NUCLEOTIDE SEQUENCE [LARGE SCALE GENOMIC DNA]</scope>
    <source>
        <strain evidence="7">ST-NAGAB-D1</strain>
    </source>
</reference>
<dbReference type="SUPFAM" id="SSF52540">
    <property type="entry name" value="P-loop containing nucleoside triphosphate hydrolases"/>
    <property type="match status" value="1"/>
</dbReference>
<dbReference type="InterPro" id="IPR003439">
    <property type="entry name" value="ABC_transporter-like_ATP-bd"/>
</dbReference>
<dbReference type="PROSITE" id="PS50893">
    <property type="entry name" value="ABC_TRANSPORTER_2"/>
    <property type="match status" value="1"/>
</dbReference>
<dbReference type="OrthoDB" id="9795548at2"/>
<accession>A0A1U9NKJ9</accession>
<dbReference type="Gene3D" id="3.40.50.300">
    <property type="entry name" value="P-loop containing nucleotide triphosphate hydrolases"/>
    <property type="match status" value="1"/>
</dbReference>
<evidence type="ECO:0000256" key="1">
    <source>
        <dbReference type="ARBA" id="ARBA00005417"/>
    </source>
</evidence>
<dbReference type="PROSITE" id="PS00211">
    <property type="entry name" value="ABC_TRANSPORTER_1"/>
    <property type="match status" value="1"/>
</dbReference>
<comment type="similarity">
    <text evidence="1">Belongs to the ABC transporter superfamily.</text>
</comment>
<dbReference type="STRING" id="1936003.STSP2_01627"/>
<evidence type="ECO:0000256" key="4">
    <source>
        <dbReference type="ARBA" id="ARBA00022840"/>
    </source>
</evidence>
<dbReference type="GO" id="GO:0016887">
    <property type="term" value="F:ATP hydrolysis activity"/>
    <property type="evidence" value="ECO:0007669"/>
    <property type="project" value="InterPro"/>
</dbReference>
<dbReference type="SMART" id="SM00382">
    <property type="entry name" value="AAA"/>
    <property type="match status" value="1"/>
</dbReference>
<dbReference type="Pfam" id="PF00005">
    <property type="entry name" value="ABC_tran"/>
    <property type="match status" value="1"/>
</dbReference>
<evidence type="ECO:0000259" key="5">
    <source>
        <dbReference type="PROSITE" id="PS50893"/>
    </source>
</evidence>
<dbReference type="EMBL" id="CP019791">
    <property type="protein sequence ID" value="AQT68463.1"/>
    <property type="molecule type" value="Genomic_DNA"/>
</dbReference>
<dbReference type="PANTHER" id="PTHR43335">
    <property type="entry name" value="ABC TRANSPORTER, ATP-BINDING PROTEIN"/>
    <property type="match status" value="1"/>
</dbReference>
<organism evidence="6 7">
    <name type="scientific">Anaerohalosphaera lusitana</name>
    <dbReference type="NCBI Taxonomy" id="1936003"/>
    <lineage>
        <taxon>Bacteria</taxon>
        <taxon>Pseudomonadati</taxon>
        <taxon>Planctomycetota</taxon>
        <taxon>Phycisphaerae</taxon>
        <taxon>Sedimentisphaerales</taxon>
        <taxon>Anaerohalosphaeraceae</taxon>
        <taxon>Anaerohalosphaera</taxon>
    </lineage>
</organism>